<dbReference type="EMBL" id="CP113520">
    <property type="protein sequence ID" value="WAJ30870.1"/>
    <property type="molecule type" value="Genomic_DNA"/>
</dbReference>
<dbReference type="Proteomes" id="UP001163223">
    <property type="component" value="Chromosome"/>
</dbReference>
<name>A0ACD4NVE7_9HYPH</name>
<proteinExistence type="predicted"/>
<keyword evidence="2" id="KW-1185">Reference proteome</keyword>
<protein>
    <submittedName>
        <fullName evidence="1">DUF1849 family protein</fullName>
    </submittedName>
</protein>
<sequence>MTGKPLSIAALAALWLTVPAGAVELQPHRASYDLKLTGQSEEVEGGEGRIAIELARPSCESYSLEYRFVARFVQASEITVTDQRTNSTEATDGRRFTFETRTLLDGNEQSEIRGSAVNENGATVVTMEAPASRRIELPASIFPMQHTENLVAAALAGRSVVETPLFDGDDEAEKLLTSTAIITPVAKPSSGQSKDVRPDKGAALKDMRAWRVIESFYNKDSNEDGMPIFETAFTLFENGVSDDLVMKFEGYSFEGGIASLDYLDAPACP</sequence>
<gene>
    <name evidence="1" type="ORF">OXU80_11975</name>
</gene>
<evidence type="ECO:0000313" key="2">
    <source>
        <dbReference type="Proteomes" id="UP001163223"/>
    </source>
</evidence>
<organism evidence="1 2">
    <name type="scientific">Antarcticirhabdus aurantiaca</name>
    <dbReference type="NCBI Taxonomy" id="2606717"/>
    <lineage>
        <taxon>Bacteria</taxon>
        <taxon>Pseudomonadati</taxon>
        <taxon>Pseudomonadota</taxon>
        <taxon>Alphaproteobacteria</taxon>
        <taxon>Hyphomicrobiales</taxon>
        <taxon>Aurantimonadaceae</taxon>
        <taxon>Antarcticirhabdus</taxon>
    </lineage>
</organism>
<accession>A0ACD4NVE7</accession>
<reference evidence="1" key="1">
    <citation type="submission" date="2022-11" db="EMBL/GenBank/DDBJ databases">
        <title>beta-Carotene-producing bacterium, Jeongeuplla avenae sp. nov., alleviates the salt stress of Arabidopsis seedlings.</title>
        <authorList>
            <person name="Jiang L."/>
            <person name="Lee J."/>
        </authorList>
    </citation>
    <scope>NUCLEOTIDE SEQUENCE</scope>
    <source>
        <strain evidence="1">DY_R2A_6</strain>
    </source>
</reference>
<evidence type="ECO:0000313" key="1">
    <source>
        <dbReference type="EMBL" id="WAJ30870.1"/>
    </source>
</evidence>